<dbReference type="Pfam" id="PF00102">
    <property type="entry name" value="Y_phosphatase"/>
    <property type="match status" value="1"/>
</dbReference>
<dbReference type="PANTHER" id="PTHR23219">
    <property type="entry name" value="TYROSINE-PROTEIN PHOSPHATASE C15H7.3-RELATED"/>
    <property type="match status" value="1"/>
</dbReference>
<dbReference type="Proteomes" id="UP001328107">
    <property type="component" value="Unassembled WGS sequence"/>
</dbReference>
<proteinExistence type="predicted"/>
<dbReference type="PANTHER" id="PTHR23219:SF13">
    <property type="entry name" value="TYROSINE-PROTEIN PHOSPHATASE DOMAIN-CONTAINING PROTEIN"/>
    <property type="match status" value="1"/>
</dbReference>
<dbReference type="GO" id="GO:0004725">
    <property type="term" value="F:protein tyrosine phosphatase activity"/>
    <property type="evidence" value="ECO:0007669"/>
    <property type="project" value="InterPro"/>
</dbReference>
<dbReference type="InterPro" id="IPR000242">
    <property type="entry name" value="PTP_cat"/>
</dbReference>
<gene>
    <name evidence="2" type="ORF">PMAYCL1PPCAC_22583</name>
</gene>
<reference evidence="3" key="1">
    <citation type="submission" date="2022-10" db="EMBL/GenBank/DDBJ databases">
        <title>Genome assembly of Pristionchus species.</title>
        <authorList>
            <person name="Yoshida K."/>
            <person name="Sommer R.J."/>
        </authorList>
    </citation>
    <scope>NUCLEOTIDE SEQUENCE [LARGE SCALE GENOMIC DNA]</scope>
    <source>
        <strain evidence="3">RS5460</strain>
    </source>
</reference>
<dbReference type="Gene3D" id="3.90.190.10">
    <property type="entry name" value="Protein tyrosine phosphatase superfamily"/>
    <property type="match status" value="1"/>
</dbReference>
<protein>
    <recommendedName>
        <fullName evidence="1">Tyrosine-protein phosphatase domain-containing protein</fullName>
    </recommendedName>
</protein>
<evidence type="ECO:0000259" key="1">
    <source>
        <dbReference type="PROSITE" id="PS50055"/>
    </source>
</evidence>
<organism evidence="2 3">
    <name type="scientific">Pristionchus mayeri</name>
    <dbReference type="NCBI Taxonomy" id="1317129"/>
    <lineage>
        <taxon>Eukaryota</taxon>
        <taxon>Metazoa</taxon>
        <taxon>Ecdysozoa</taxon>
        <taxon>Nematoda</taxon>
        <taxon>Chromadorea</taxon>
        <taxon>Rhabditida</taxon>
        <taxon>Rhabditina</taxon>
        <taxon>Diplogasteromorpha</taxon>
        <taxon>Diplogasteroidea</taxon>
        <taxon>Neodiplogasteridae</taxon>
        <taxon>Pristionchus</taxon>
    </lineage>
</organism>
<dbReference type="PROSITE" id="PS50055">
    <property type="entry name" value="TYR_PHOSPHATASE_PTP"/>
    <property type="match status" value="1"/>
</dbReference>
<feature type="domain" description="Tyrosine-protein phosphatase" evidence="1">
    <location>
        <begin position="1"/>
        <end position="101"/>
    </location>
</feature>
<feature type="non-terminal residue" evidence="2">
    <location>
        <position position="1"/>
    </location>
</feature>
<evidence type="ECO:0000313" key="2">
    <source>
        <dbReference type="EMBL" id="GMR52388.1"/>
    </source>
</evidence>
<keyword evidence="3" id="KW-1185">Reference proteome</keyword>
<sequence>QFEHKAFDANPTKNRDKKQIKHLEKNDFVEEFVTCLDESRVELGDKKTYIDASWMYDLQHLDRKYIVTPIPMESTMEDFWQMVWEQKALCVVLMGPKNKKV</sequence>
<dbReference type="EMBL" id="BTRK01000005">
    <property type="protein sequence ID" value="GMR52388.1"/>
    <property type="molecule type" value="Genomic_DNA"/>
</dbReference>
<comment type="caution">
    <text evidence="2">The sequence shown here is derived from an EMBL/GenBank/DDBJ whole genome shotgun (WGS) entry which is preliminary data.</text>
</comment>
<evidence type="ECO:0000313" key="3">
    <source>
        <dbReference type="Proteomes" id="UP001328107"/>
    </source>
</evidence>
<dbReference type="PRINTS" id="PR00700">
    <property type="entry name" value="PRTYPHPHTASE"/>
</dbReference>
<feature type="non-terminal residue" evidence="2">
    <location>
        <position position="101"/>
    </location>
</feature>
<dbReference type="AlphaFoldDB" id="A0AAN5CX08"/>
<dbReference type="SUPFAM" id="SSF52799">
    <property type="entry name" value="(Phosphotyrosine protein) phosphatases II"/>
    <property type="match status" value="1"/>
</dbReference>
<dbReference type="InterPro" id="IPR029021">
    <property type="entry name" value="Prot-tyrosine_phosphatase-like"/>
</dbReference>
<name>A0AAN5CX08_9BILA</name>
<accession>A0AAN5CX08</accession>